<dbReference type="GO" id="GO:0008713">
    <property type="term" value="F:ADP-heptose-lipopolysaccharide heptosyltransferase activity"/>
    <property type="evidence" value="ECO:0007669"/>
    <property type="project" value="TreeGrafter"/>
</dbReference>
<evidence type="ECO:0000256" key="2">
    <source>
        <dbReference type="ARBA" id="ARBA00022679"/>
    </source>
</evidence>
<dbReference type="SUPFAM" id="SSF53756">
    <property type="entry name" value="UDP-Glycosyltransferase/glycogen phosphorylase"/>
    <property type="match status" value="1"/>
</dbReference>
<comment type="caution">
    <text evidence="3">The sequence shown here is derived from an EMBL/GenBank/DDBJ whole genome shotgun (WGS) entry which is preliminary data.</text>
</comment>
<dbReference type="STRING" id="1420851.AU255_18075"/>
<name>A0A1V8M1J4_9GAMM</name>
<keyword evidence="2" id="KW-0808">Transferase</keyword>
<dbReference type="PANTHER" id="PTHR30160:SF21">
    <property type="entry name" value="LIPOPOLYSACCHARIDE CORE HEPTOSYLTRANSFERASE OPSX"/>
    <property type="match status" value="1"/>
</dbReference>
<reference evidence="3 4" key="1">
    <citation type="submission" date="2015-12" db="EMBL/GenBank/DDBJ databases">
        <authorList>
            <person name="Shamseldin A."/>
            <person name="Moawad H."/>
            <person name="Abd El-Rahim W.M."/>
            <person name="Sadowsky M.J."/>
        </authorList>
    </citation>
    <scope>NUCLEOTIDE SEQUENCE [LARGE SCALE GENOMIC DNA]</scope>
    <source>
        <strain evidence="3 4">WF1</strain>
    </source>
</reference>
<dbReference type="GO" id="GO:0005829">
    <property type="term" value="C:cytosol"/>
    <property type="evidence" value="ECO:0007669"/>
    <property type="project" value="TreeGrafter"/>
</dbReference>
<keyword evidence="1" id="KW-0328">Glycosyltransferase</keyword>
<dbReference type="Proteomes" id="UP000191980">
    <property type="component" value="Unassembled WGS sequence"/>
</dbReference>
<dbReference type="GO" id="GO:0009244">
    <property type="term" value="P:lipopolysaccharide core region biosynthetic process"/>
    <property type="evidence" value="ECO:0007669"/>
    <property type="project" value="TreeGrafter"/>
</dbReference>
<organism evidence="3 4">
    <name type="scientific">Methyloprofundus sedimenti</name>
    <dbReference type="NCBI Taxonomy" id="1420851"/>
    <lineage>
        <taxon>Bacteria</taxon>
        <taxon>Pseudomonadati</taxon>
        <taxon>Pseudomonadota</taxon>
        <taxon>Gammaproteobacteria</taxon>
        <taxon>Methylococcales</taxon>
        <taxon>Methylococcaceae</taxon>
        <taxon>Methyloprofundus</taxon>
    </lineage>
</organism>
<accession>A0A1V8M1J4</accession>
<evidence type="ECO:0008006" key="5">
    <source>
        <dbReference type="Google" id="ProtNLM"/>
    </source>
</evidence>
<evidence type="ECO:0000313" key="3">
    <source>
        <dbReference type="EMBL" id="OQK15378.1"/>
    </source>
</evidence>
<proteinExistence type="predicted"/>
<evidence type="ECO:0000313" key="4">
    <source>
        <dbReference type="Proteomes" id="UP000191980"/>
    </source>
</evidence>
<gene>
    <name evidence="3" type="ORF">AU255_18075</name>
</gene>
<protein>
    <recommendedName>
        <fullName evidence="5">ADP-heptose--LPS heptosyltransferase</fullName>
    </recommendedName>
</protein>
<dbReference type="InterPro" id="IPR051199">
    <property type="entry name" value="LPS_LOS_Heptosyltrfase"/>
</dbReference>
<dbReference type="InterPro" id="IPR002201">
    <property type="entry name" value="Glyco_trans_9"/>
</dbReference>
<dbReference type="PANTHER" id="PTHR30160">
    <property type="entry name" value="TETRAACYLDISACCHARIDE 4'-KINASE-RELATED"/>
    <property type="match status" value="1"/>
</dbReference>
<dbReference type="EMBL" id="LPUF01000004">
    <property type="protein sequence ID" value="OQK15378.1"/>
    <property type="molecule type" value="Genomic_DNA"/>
</dbReference>
<keyword evidence="4" id="KW-1185">Reference proteome</keyword>
<dbReference type="AlphaFoldDB" id="A0A1V8M1J4"/>
<dbReference type="CDD" id="cd03789">
    <property type="entry name" value="GT9_LPS_heptosyltransferase"/>
    <property type="match status" value="1"/>
</dbReference>
<dbReference type="Gene3D" id="3.40.50.2000">
    <property type="entry name" value="Glycogen Phosphorylase B"/>
    <property type="match status" value="2"/>
</dbReference>
<sequence length="330" mass="37177">MLLPAVRLLKKQFPDTQIDWLIDRPIAGLLAQVTEVNVVPIDKPKSIGDYWRIKKQWRRKNTGQLISFQTSFVSNMLMALLPAEHKTGFGPPYSREGHHFFTDTAYELPEHLHQVEIFFALAQKFAGISQQISITADDLNLPVSDTDINWAVDKLQTHRQWIAINPMASTQEKTWDAERYISLIDNLHRLYPDRPVVLTGGSGSKEVAFGQQIEQQTQAPCLNLTGQTTLTQLAAILKQASLLISPDTGPLHLANAMATPVIGLYAVTRPEYIGPYNQLDNCINIYDQAARTFMQKPASQLPWQKKIPSLEAMQLISVEQLIAKVRDLNL</sequence>
<dbReference type="Pfam" id="PF01075">
    <property type="entry name" value="Glyco_transf_9"/>
    <property type="match status" value="1"/>
</dbReference>
<evidence type="ECO:0000256" key="1">
    <source>
        <dbReference type="ARBA" id="ARBA00022676"/>
    </source>
</evidence>